<organism evidence="1 2">
    <name type="scientific">Trichonephila clavata</name>
    <name type="common">Joro spider</name>
    <name type="synonym">Nephila clavata</name>
    <dbReference type="NCBI Taxonomy" id="2740835"/>
    <lineage>
        <taxon>Eukaryota</taxon>
        <taxon>Metazoa</taxon>
        <taxon>Ecdysozoa</taxon>
        <taxon>Arthropoda</taxon>
        <taxon>Chelicerata</taxon>
        <taxon>Arachnida</taxon>
        <taxon>Araneae</taxon>
        <taxon>Araneomorphae</taxon>
        <taxon>Entelegynae</taxon>
        <taxon>Araneoidea</taxon>
        <taxon>Nephilidae</taxon>
        <taxon>Trichonephila</taxon>
    </lineage>
</organism>
<protein>
    <submittedName>
        <fullName evidence="1">Uncharacterized protein</fullName>
    </submittedName>
</protein>
<sequence length="81" mass="9357">MFRLESLDQANEVERSAIMKGTKRKCMASNIVRRSGLRKKLRTQEDETPVFDNHIADSNPDKKKYLTLEAYFFLSGLESAM</sequence>
<comment type="caution">
    <text evidence="1">The sequence shown here is derived from an EMBL/GenBank/DDBJ whole genome shotgun (WGS) entry which is preliminary data.</text>
</comment>
<gene>
    <name evidence="1" type="ORF">TNCT_50331</name>
</gene>
<dbReference type="Proteomes" id="UP000887116">
    <property type="component" value="Unassembled WGS sequence"/>
</dbReference>
<evidence type="ECO:0000313" key="2">
    <source>
        <dbReference type="Proteomes" id="UP000887116"/>
    </source>
</evidence>
<proteinExistence type="predicted"/>
<dbReference type="EMBL" id="BMAO01002358">
    <property type="protein sequence ID" value="GFQ80215.1"/>
    <property type="molecule type" value="Genomic_DNA"/>
</dbReference>
<evidence type="ECO:0000313" key="1">
    <source>
        <dbReference type="EMBL" id="GFQ80215.1"/>
    </source>
</evidence>
<dbReference type="AlphaFoldDB" id="A0A8X6FGU2"/>
<keyword evidence="2" id="KW-1185">Reference proteome</keyword>
<reference evidence="1" key="1">
    <citation type="submission" date="2020-07" db="EMBL/GenBank/DDBJ databases">
        <title>Multicomponent nature underlies the extraordinary mechanical properties of spider dragline silk.</title>
        <authorList>
            <person name="Kono N."/>
            <person name="Nakamura H."/>
            <person name="Mori M."/>
            <person name="Yoshida Y."/>
            <person name="Ohtoshi R."/>
            <person name="Malay A.D."/>
            <person name="Moran D.A.P."/>
            <person name="Tomita M."/>
            <person name="Numata K."/>
            <person name="Arakawa K."/>
        </authorList>
    </citation>
    <scope>NUCLEOTIDE SEQUENCE</scope>
</reference>
<accession>A0A8X6FGU2</accession>
<name>A0A8X6FGU2_TRICU</name>